<evidence type="ECO:0000256" key="1">
    <source>
        <dbReference type="ARBA" id="ARBA00022679"/>
    </source>
</evidence>
<dbReference type="PANTHER" id="PTHR43793:SF1">
    <property type="entry name" value="FAD SYNTHASE"/>
    <property type="match status" value="1"/>
</dbReference>
<evidence type="ECO:0000259" key="3">
    <source>
        <dbReference type="Pfam" id="PF01467"/>
    </source>
</evidence>
<dbReference type="InterPro" id="IPR014729">
    <property type="entry name" value="Rossmann-like_a/b/a_fold"/>
</dbReference>
<dbReference type="Pfam" id="PF01467">
    <property type="entry name" value="CTP_transf_like"/>
    <property type="match status" value="1"/>
</dbReference>
<dbReference type="GO" id="GO:0016779">
    <property type="term" value="F:nucleotidyltransferase activity"/>
    <property type="evidence" value="ECO:0007669"/>
    <property type="project" value="UniProtKB-KW"/>
</dbReference>
<evidence type="ECO:0000313" key="5">
    <source>
        <dbReference type="Proteomes" id="UP000034140"/>
    </source>
</evidence>
<gene>
    <name evidence="4" type="ORF">UR96_C0028G0006</name>
</gene>
<keyword evidence="1" id="KW-0808">Transferase</keyword>
<dbReference type="SUPFAM" id="SSF52374">
    <property type="entry name" value="Nucleotidylyl transferase"/>
    <property type="match status" value="1"/>
</dbReference>
<evidence type="ECO:0000313" key="4">
    <source>
        <dbReference type="EMBL" id="KKP91731.1"/>
    </source>
</evidence>
<dbReference type="NCBIfam" id="TIGR00125">
    <property type="entry name" value="cyt_tran_rel"/>
    <property type="match status" value="1"/>
</dbReference>
<dbReference type="PANTHER" id="PTHR43793">
    <property type="entry name" value="FAD SYNTHASE"/>
    <property type="match status" value="1"/>
</dbReference>
<evidence type="ECO:0000256" key="2">
    <source>
        <dbReference type="ARBA" id="ARBA00022695"/>
    </source>
</evidence>
<comment type="caution">
    <text evidence="4">The sequence shown here is derived from an EMBL/GenBank/DDBJ whole genome shotgun (WGS) entry which is preliminary data.</text>
</comment>
<organism evidence="4 5">
    <name type="scientific">candidate division WS6 bacterium GW2011_GWC1_36_11</name>
    <dbReference type="NCBI Taxonomy" id="1619090"/>
    <lineage>
        <taxon>Bacteria</taxon>
        <taxon>Candidatus Dojkabacteria</taxon>
    </lineage>
</organism>
<feature type="domain" description="Cytidyltransferase-like" evidence="3">
    <location>
        <begin position="24"/>
        <end position="115"/>
    </location>
</feature>
<reference evidence="4 5" key="1">
    <citation type="journal article" date="2015" name="Nature">
        <title>rRNA introns, odd ribosomes, and small enigmatic genomes across a large radiation of phyla.</title>
        <authorList>
            <person name="Brown C.T."/>
            <person name="Hug L.A."/>
            <person name="Thomas B.C."/>
            <person name="Sharon I."/>
            <person name="Castelle C.J."/>
            <person name="Singh A."/>
            <person name="Wilkins M.J."/>
            <person name="Williams K.H."/>
            <person name="Banfield J.F."/>
        </authorList>
    </citation>
    <scope>NUCLEOTIDE SEQUENCE [LARGE SCALE GENOMIC DNA]</scope>
</reference>
<dbReference type="Proteomes" id="UP000034140">
    <property type="component" value="Unassembled WGS sequence"/>
</dbReference>
<keyword evidence="2" id="KW-0548">Nucleotidyltransferase</keyword>
<dbReference type="InterPro" id="IPR004821">
    <property type="entry name" value="Cyt_trans-like"/>
</dbReference>
<accession>A0A0G0DRX7</accession>
<proteinExistence type="predicted"/>
<sequence>MHEYNKVKDFVLDCHKKHKKVVFTHGVFDLFHKGHLETLNESKTFGNILIVGVDSDRLVKNLKGLSRPIINDIDRLEVVENIKVVDISFILKPSGKEIGNLHEYFKSLYKYLQVDIVTSGNPSEYCIDQQSICDELGIEYRLAGEKVVETTTDIIERIKAN</sequence>
<name>A0A0G0DRX7_9BACT</name>
<dbReference type="Gene3D" id="3.40.50.620">
    <property type="entry name" value="HUPs"/>
    <property type="match status" value="1"/>
</dbReference>
<dbReference type="EMBL" id="LBRE01000028">
    <property type="protein sequence ID" value="KKP91731.1"/>
    <property type="molecule type" value="Genomic_DNA"/>
</dbReference>
<dbReference type="AlphaFoldDB" id="A0A0G0DRX7"/>
<protein>
    <submittedName>
        <fullName evidence="4">RfaE bifunctional protein</fullName>
    </submittedName>
</protein>
<dbReference type="InterPro" id="IPR050385">
    <property type="entry name" value="Archaeal_FAD_synthase"/>
</dbReference>